<dbReference type="Gene3D" id="2.60.40.2030">
    <property type="match status" value="1"/>
</dbReference>
<dbReference type="EMBL" id="CP043930">
    <property type="protein sequence ID" value="QGQ26599.1"/>
    <property type="molecule type" value="Genomic_DNA"/>
</dbReference>
<dbReference type="InterPro" id="IPR038081">
    <property type="entry name" value="CalX-like_sf"/>
</dbReference>
<keyword evidence="6" id="KW-1185">Reference proteome</keyword>
<dbReference type="SMART" id="SM00237">
    <property type="entry name" value="Calx_beta"/>
    <property type="match status" value="1"/>
</dbReference>
<reference evidence="5 6" key="1">
    <citation type="submission" date="2019-09" db="EMBL/GenBank/DDBJ databases">
        <title>Gimesia benthica sp. nov., a novel bacterium isolated from deep-sea water of the Northwest Indian Ocean.</title>
        <authorList>
            <person name="Dai X."/>
        </authorList>
    </citation>
    <scope>NUCLEOTIDE SEQUENCE [LARGE SCALE GENOMIC DNA]</scope>
    <source>
        <strain evidence="5 6">E7</strain>
    </source>
</reference>
<dbReference type="GO" id="GO:0016020">
    <property type="term" value="C:membrane"/>
    <property type="evidence" value="ECO:0007669"/>
    <property type="project" value="InterPro"/>
</dbReference>
<feature type="domain" description="Calx-beta" evidence="4">
    <location>
        <begin position="42"/>
        <end position="153"/>
    </location>
</feature>
<dbReference type="Pfam" id="PF03160">
    <property type="entry name" value="Calx-beta"/>
    <property type="match status" value="1"/>
</dbReference>
<sequence>MLLTNWLKSLTSRYRTVRSRRPRNQRSRARHRYQPALSPRPIAIEELEDRTLLTSMISIDDVSVAEGDSGTTDFVFTVTRTGNNAGDLNSSISIYYTTQDGTAKVADNDYLSESGTLQFTADASAQSQTMTVRIEVMGNTITEQNKNFQLVLSTDDPETNFEKMLGTATIINDDANSLSINDATAYEDGPLIFEVSLDEVAGADITFSASTVAGTAIESGSYGD</sequence>
<protein>
    <recommendedName>
        <fullName evidence="4">Calx-beta domain-containing protein</fullName>
    </recommendedName>
</protein>
<keyword evidence="1" id="KW-0732">Signal</keyword>
<evidence type="ECO:0000256" key="1">
    <source>
        <dbReference type="ARBA" id="ARBA00022729"/>
    </source>
</evidence>
<dbReference type="AlphaFoldDB" id="A0A6I6AQK4"/>
<evidence type="ECO:0000259" key="4">
    <source>
        <dbReference type="SMART" id="SM00237"/>
    </source>
</evidence>
<dbReference type="GO" id="GO:0007154">
    <property type="term" value="P:cell communication"/>
    <property type="evidence" value="ECO:0007669"/>
    <property type="project" value="InterPro"/>
</dbReference>
<proteinExistence type="predicted"/>
<gene>
    <name evidence="5" type="ORF">F1728_29720</name>
</gene>
<dbReference type="RefSeq" id="WP_155367060.1">
    <property type="nucleotide sequence ID" value="NZ_CP043930.1"/>
</dbReference>
<evidence type="ECO:0000256" key="3">
    <source>
        <dbReference type="ARBA" id="ARBA00022837"/>
    </source>
</evidence>
<evidence type="ECO:0000256" key="2">
    <source>
        <dbReference type="ARBA" id="ARBA00022737"/>
    </source>
</evidence>
<dbReference type="InterPro" id="IPR003644">
    <property type="entry name" value="Calx_beta"/>
</dbReference>
<evidence type="ECO:0000313" key="6">
    <source>
        <dbReference type="Proteomes" id="UP000427281"/>
    </source>
</evidence>
<dbReference type="KEGG" id="gim:F1728_29720"/>
<dbReference type="Proteomes" id="UP000427281">
    <property type="component" value="Chromosome"/>
</dbReference>
<keyword evidence="2" id="KW-0677">Repeat</keyword>
<name>A0A6I6AQK4_9PLAN</name>
<organism evidence="5 6">
    <name type="scientific">Gimesia benthica</name>
    <dbReference type="NCBI Taxonomy" id="2608982"/>
    <lineage>
        <taxon>Bacteria</taxon>
        <taxon>Pseudomonadati</taxon>
        <taxon>Planctomycetota</taxon>
        <taxon>Planctomycetia</taxon>
        <taxon>Planctomycetales</taxon>
        <taxon>Planctomycetaceae</taxon>
        <taxon>Gimesia</taxon>
    </lineage>
</organism>
<dbReference type="SUPFAM" id="SSF141072">
    <property type="entry name" value="CalX-like"/>
    <property type="match status" value="1"/>
</dbReference>
<keyword evidence="3" id="KW-0106">Calcium</keyword>
<evidence type="ECO:0000313" key="5">
    <source>
        <dbReference type="EMBL" id="QGQ26599.1"/>
    </source>
</evidence>
<accession>A0A6I6AQK4</accession>